<accession>A0AAN8X6P1</accession>
<name>A0AAN8X6P1_HALRR</name>
<comment type="caution">
    <text evidence="1">The sequence shown here is derived from an EMBL/GenBank/DDBJ whole genome shotgun (WGS) entry which is preliminary data.</text>
</comment>
<dbReference type="Proteomes" id="UP001381693">
    <property type="component" value="Unassembled WGS sequence"/>
</dbReference>
<dbReference type="AlphaFoldDB" id="A0AAN8X6P1"/>
<gene>
    <name evidence="1" type="ORF">SK128_015098</name>
</gene>
<evidence type="ECO:0000313" key="2">
    <source>
        <dbReference type="Proteomes" id="UP001381693"/>
    </source>
</evidence>
<feature type="non-terminal residue" evidence="1">
    <location>
        <position position="1"/>
    </location>
</feature>
<evidence type="ECO:0000313" key="1">
    <source>
        <dbReference type="EMBL" id="KAK7073024.1"/>
    </source>
</evidence>
<proteinExistence type="predicted"/>
<dbReference type="EMBL" id="JAXCGZ010013273">
    <property type="protein sequence ID" value="KAK7073024.1"/>
    <property type="molecule type" value="Genomic_DNA"/>
</dbReference>
<protein>
    <submittedName>
        <fullName evidence="1">Uncharacterized protein</fullName>
    </submittedName>
</protein>
<reference evidence="1 2" key="1">
    <citation type="submission" date="2023-11" db="EMBL/GenBank/DDBJ databases">
        <title>Halocaridina rubra genome assembly.</title>
        <authorList>
            <person name="Smith C."/>
        </authorList>
    </citation>
    <scope>NUCLEOTIDE SEQUENCE [LARGE SCALE GENOMIC DNA]</scope>
    <source>
        <strain evidence="1">EP-1</strain>
        <tissue evidence="1">Whole</tissue>
    </source>
</reference>
<organism evidence="1 2">
    <name type="scientific">Halocaridina rubra</name>
    <name type="common">Hawaiian red shrimp</name>
    <dbReference type="NCBI Taxonomy" id="373956"/>
    <lineage>
        <taxon>Eukaryota</taxon>
        <taxon>Metazoa</taxon>
        <taxon>Ecdysozoa</taxon>
        <taxon>Arthropoda</taxon>
        <taxon>Crustacea</taxon>
        <taxon>Multicrustacea</taxon>
        <taxon>Malacostraca</taxon>
        <taxon>Eumalacostraca</taxon>
        <taxon>Eucarida</taxon>
        <taxon>Decapoda</taxon>
        <taxon>Pleocyemata</taxon>
        <taxon>Caridea</taxon>
        <taxon>Atyoidea</taxon>
        <taxon>Atyidae</taxon>
        <taxon>Halocaridina</taxon>
    </lineage>
</organism>
<keyword evidence="2" id="KW-1185">Reference proteome</keyword>
<sequence length="64" mass="6850">VIALVCGIITAFLMVLALSSSDWLLAVGWRQGLFAHCVGDGAPKPLPFQINADVGCHTARDERK</sequence>